<dbReference type="Proteomes" id="UP000011529">
    <property type="component" value="Unassembled WGS sequence"/>
</dbReference>
<reference evidence="1" key="2">
    <citation type="journal article" date="2013" name="Mar. Genomics">
        <title>Expression of sulfatases in Rhodopirellula baltica and the diversity of sulfatases in the genus Rhodopirellula.</title>
        <authorList>
            <person name="Wegner C.E."/>
            <person name="Richter-Heitmann T."/>
            <person name="Klindworth A."/>
            <person name="Klockow C."/>
            <person name="Richter M."/>
            <person name="Achstetter T."/>
            <person name="Glockner F.O."/>
            <person name="Harder J."/>
        </authorList>
    </citation>
    <scope>NUCLEOTIDE SEQUENCE [LARGE SCALE GENOMIC DNA]</scope>
    <source>
        <strain evidence="1">6C</strain>
    </source>
</reference>
<comment type="caution">
    <text evidence="1">The sequence shown here is derived from an EMBL/GenBank/DDBJ whole genome shotgun (WGS) entry which is preliminary data.</text>
</comment>
<gene>
    <name evidence="1" type="ORF">RE6C_03064</name>
</gene>
<accession>M2AGF8</accession>
<evidence type="ECO:0008006" key="3">
    <source>
        <dbReference type="Google" id="ProtNLM"/>
    </source>
</evidence>
<proteinExistence type="predicted"/>
<dbReference type="EMBL" id="ANMO01000127">
    <property type="protein sequence ID" value="EMB16205.1"/>
    <property type="molecule type" value="Genomic_DNA"/>
</dbReference>
<evidence type="ECO:0000313" key="2">
    <source>
        <dbReference type="Proteomes" id="UP000011529"/>
    </source>
</evidence>
<reference evidence="1" key="1">
    <citation type="submission" date="2012-11" db="EMBL/GenBank/DDBJ databases">
        <title>Permanent draft genomes of Rhodopirellula europaea strain SH398 and 6C.</title>
        <authorList>
            <person name="Richter M."/>
            <person name="Richter-Heitmann T."/>
            <person name="Frank C."/>
            <person name="Harder J."/>
            <person name="Glockner F.O."/>
        </authorList>
    </citation>
    <scope>NUCLEOTIDE SEQUENCE</scope>
    <source>
        <strain evidence="1">6C</strain>
    </source>
</reference>
<organism evidence="1 2">
    <name type="scientific">Rhodopirellula europaea 6C</name>
    <dbReference type="NCBI Taxonomy" id="1263867"/>
    <lineage>
        <taxon>Bacteria</taxon>
        <taxon>Pseudomonadati</taxon>
        <taxon>Planctomycetota</taxon>
        <taxon>Planctomycetia</taxon>
        <taxon>Pirellulales</taxon>
        <taxon>Pirellulaceae</taxon>
        <taxon>Rhodopirellula</taxon>
    </lineage>
</organism>
<keyword evidence="2" id="KW-1185">Reference proteome</keyword>
<dbReference type="PATRIC" id="fig|1263867.3.peg.3276"/>
<dbReference type="RefSeq" id="WP_008657670.1">
    <property type="nucleotide sequence ID" value="NZ_ANMO01000127.1"/>
</dbReference>
<dbReference type="AlphaFoldDB" id="M2AGF8"/>
<evidence type="ECO:0000313" key="1">
    <source>
        <dbReference type="EMBL" id="EMB16205.1"/>
    </source>
</evidence>
<sequence>MIVPKKPPKPRRGLSADALHDTLRRRFEDVSDGRRQASCKYPMVDTLMSAFAMFATKEPSMLSYQDHQKELHIEKPFKISAVPSDTQMREILDGIDIQPLHECFADLFWEVQRSGELKKWLFDGKYYLLAIDGSGYFCSDKISCPQCLVRKKGGQEQFYHQVVAAVLVHPETRQVLPLAVEPIIRSDGEKKNDCERNATGRLIQRVRKQHPKLHFLVIEDGLASNAPHIADLQSAKMHYLLGAKPGDHAHLYNQVIDAMDRDATRVQNARVFKGTKCFDSQTQYIEGLELNKSNPDVHVNFLQHHELDCDSGEVLQCFSWVTDLDLSQKSLNLYQRGGRSRWRVENETFNTLKHQGYDLEHNYGHGKVNLTTVLALLMFLAFAVDQIQEACCGLFQAAVRQSGRRIRLWESIRSHLRHFQFSSFAELYRAIATGRLCKPPPA</sequence>
<name>M2AGF8_9BACT</name>
<protein>
    <recommendedName>
        <fullName evidence="3">Transposase</fullName>
    </recommendedName>
</protein>